<evidence type="ECO:0000256" key="1">
    <source>
        <dbReference type="ARBA" id="ARBA00022614"/>
    </source>
</evidence>
<dbReference type="Pfam" id="PF05729">
    <property type="entry name" value="NACHT"/>
    <property type="match status" value="1"/>
</dbReference>
<dbReference type="InterPro" id="IPR032675">
    <property type="entry name" value="LRR_dom_sf"/>
</dbReference>
<gene>
    <name evidence="6" type="ORF">V5E97_05555</name>
</gene>
<feature type="domain" description="NACHT" evidence="5">
    <location>
        <begin position="194"/>
        <end position="321"/>
    </location>
</feature>
<protein>
    <submittedName>
        <fullName evidence="6">Leucine-rich repeat domain-containing protein</fullName>
    </submittedName>
</protein>
<evidence type="ECO:0000259" key="5">
    <source>
        <dbReference type="PROSITE" id="PS50837"/>
    </source>
</evidence>
<name>A0AAU7CJZ4_9BACT</name>
<accession>A0AAU7CJZ4</accession>
<dbReference type="RefSeq" id="WP_406698308.1">
    <property type="nucleotide sequence ID" value="NZ_CP155447.1"/>
</dbReference>
<evidence type="ECO:0000313" key="6">
    <source>
        <dbReference type="EMBL" id="XBH05486.1"/>
    </source>
</evidence>
<dbReference type="SUPFAM" id="SSF52540">
    <property type="entry name" value="P-loop containing nucleoside triphosphate hydrolases"/>
    <property type="match status" value="1"/>
</dbReference>
<dbReference type="PANTHER" id="PTHR46844:SF1">
    <property type="entry name" value="SLR5058 PROTEIN"/>
    <property type="match status" value="1"/>
</dbReference>
<dbReference type="PROSITE" id="PS51450">
    <property type="entry name" value="LRR"/>
    <property type="match status" value="2"/>
</dbReference>
<keyword evidence="4" id="KW-0067">ATP-binding</keyword>
<dbReference type="EMBL" id="CP155447">
    <property type="protein sequence ID" value="XBH05486.1"/>
    <property type="molecule type" value="Genomic_DNA"/>
</dbReference>
<keyword evidence="3" id="KW-0547">Nucleotide-binding</keyword>
<dbReference type="InterPro" id="IPR007111">
    <property type="entry name" value="NACHT_NTPase"/>
</dbReference>
<dbReference type="PRINTS" id="PR00364">
    <property type="entry name" value="DISEASERSIST"/>
</dbReference>
<evidence type="ECO:0000256" key="4">
    <source>
        <dbReference type="ARBA" id="ARBA00022840"/>
    </source>
</evidence>
<dbReference type="SUPFAM" id="SSF52058">
    <property type="entry name" value="L domain-like"/>
    <property type="match status" value="1"/>
</dbReference>
<sequence length="942" mass="106926">MNETLSAPSSIVSLIGFPLSLYQWWQANRDSSKAAEKQNVDETITDYLEWLRRTNHKTLVDRLEASRDEMQLLRHLLEKLQSQSMEQTNSILLYLAKFDSNLIGKIDSLALKIDQMVSQSATFPRLMPPQDTHTAEFEKDYLNFVRKEYDRLKLIGVRMRDIPLKTRIAFVSLNVRQDVESEPTPAEEVLLATPALTIKGPAGSGKSTLLRWIALQCTETETEDNPWRHGIPFFIPLRILVGHEKGKPQPSQFAAYTLRPADYPLSVPAGWVNNVLSQKRGILLIDGVDELPPSQRPAFWEWLKDFTENYPDNRIYISSRPFRNEDTAFELWGPPNHFQQCELEELDEKAIGDLIDNWHEAIEKSLTEEEQIRILRLERERLPRRLKEPVNRRVRDLCRNPLLCALVCALNWQEEGDLPQKRVSLYELCCDLLIETRDKRREIKTAEHGLEFLTKDDKKLVLQRLAWDMMYNQIGNTSDGQQIEVAKEDALKWAKIHINNFEFPQARDVRAEQLLDYLLDRTNLLREPSRGRIDFPHRTFQEYLAACAAGALNQFGIVNNAGNDQWHETIVLAAGTSEGGIPYGHTLIDKLLTKGEGEKSKRVRAACFVLALACCDTAKQVDPKLKERVLKHLGEITPPSDFSIAGVLATAGDSVIPHLEYGKIKRRPAKIVAACARTLAIIGTDAAIRKLSDQQGYGGDDRATVIQEVCECPGIQPLELRHVRENHSVTAQNLFFNALDNESSPPSQRTLSSINQVSFINSKLTHNRTQLLSKLFNLKTLDLRYSYISSIAPLSSLSNLEFLNLDQTNVSDISPLANLLSLEVLSLRNTNVSDLNPISKLINLKYLDIIGTEVSDIAPIEELVHLRELEIGSSYDNFSVLKKLGNLEILTLRGNAEFDTGPLLSLPLLRRLDLHCEKLSSKFVDMLKAQLPNCKIKNYSRP</sequence>
<evidence type="ECO:0000256" key="2">
    <source>
        <dbReference type="ARBA" id="ARBA00022737"/>
    </source>
</evidence>
<keyword evidence="2" id="KW-0677">Repeat</keyword>
<dbReference type="InterPro" id="IPR025875">
    <property type="entry name" value="Leu-rich_rpt_4"/>
</dbReference>
<evidence type="ECO:0000256" key="3">
    <source>
        <dbReference type="ARBA" id="ARBA00022741"/>
    </source>
</evidence>
<dbReference type="Gene3D" id="3.80.10.10">
    <property type="entry name" value="Ribonuclease Inhibitor"/>
    <property type="match status" value="1"/>
</dbReference>
<dbReference type="Pfam" id="PF12799">
    <property type="entry name" value="LRR_4"/>
    <property type="match status" value="2"/>
</dbReference>
<organism evidence="6">
    <name type="scientific">Singulisphaera sp. Ch08</name>
    <dbReference type="NCBI Taxonomy" id="3120278"/>
    <lineage>
        <taxon>Bacteria</taxon>
        <taxon>Pseudomonadati</taxon>
        <taxon>Planctomycetota</taxon>
        <taxon>Planctomycetia</taxon>
        <taxon>Isosphaerales</taxon>
        <taxon>Isosphaeraceae</taxon>
        <taxon>Singulisphaera</taxon>
    </lineage>
</organism>
<dbReference type="PANTHER" id="PTHR46844">
    <property type="entry name" value="SLR5058 PROTEIN"/>
    <property type="match status" value="1"/>
</dbReference>
<reference evidence="6" key="1">
    <citation type="submission" date="2024-05" db="EMBL/GenBank/DDBJ databases">
        <title>Planctomycetes of the genus Singulisphaera possess chitinolytic capabilities.</title>
        <authorList>
            <person name="Ivanova A."/>
        </authorList>
    </citation>
    <scope>NUCLEOTIDE SEQUENCE</scope>
    <source>
        <strain evidence="6">Ch08T</strain>
    </source>
</reference>
<keyword evidence="1" id="KW-0433">Leucine-rich repeat</keyword>
<dbReference type="PROSITE" id="PS50837">
    <property type="entry name" value="NACHT"/>
    <property type="match status" value="1"/>
</dbReference>
<dbReference type="InterPro" id="IPR001611">
    <property type="entry name" value="Leu-rich_rpt"/>
</dbReference>
<proteinExistence type="predicted"/>
<dbReference type="InterPro" id="IPR027417">
    <property type="entry name" value="P-loop_NTPase"/>
</dbReference>
<dbReference type="Gene3D" id="3.40.50.300">
    <property type="entry name" value="P-loop containing nucleotide triphosphate hydrolases"/>
    <property type="match status" value="1"/>
</dbReference>
<dbReference type="AlphaFoldDB" id="A0AAU7CJZ4"/>
<dbReference type="GO" id="GO:0005524">
    <property type="term" value="F:ATP binding"/>
    <property type="evidence" value="ECO:0007669"/>
    <property type="project" value="UniProtKB-KW"/>
</dbReference>